<gene>
    <name evidence="5" type="ORF">IHE71_16575</name>
</gene>
<sequence length="319" mass="33398">MTLYDPFAVGPYSVTRSTDSIDLDTGLGRPHPVETWAPAETPTRGPAGTEAPTVLFSHRGGAHRGSASFLCAHLASHGYRVLATDHAETVDETLGGARPGEDAAGRAARADLIARTRVVELRTLLERAVADGAERIGVVGHSIGGWTALTVAQADPRVDAVVAIAPAGGSDPRPGVYQVTLDPVRSVPTLYLTGAEDVSTRLAGIRDMVSRTPDPVRLVVLDGADHYHFADDVGAEHEAIRSAADTVPLLSWVRAMRQLDELIDPAVAHAFAQGLTLAHLDATLRDRPAAAALLSGDLTAALAARGIPATEPERAPTRG</sequence>
<dbReference type="Proteomes" id="UP000625527">
    <property type="component" value="Unassembled WGS sequence"/>
</dbReference>
<feature type="domain" description="Serine aminopeptidase S33" evidence="4">
    <location>
        <begin position="53"/>
        <end position="173"/>
    </location>
</feature>
<keyword evidence="3" id="KW-0443">Lipid metabolism</keyword>
<name>A0ABR9N0X7_9MICO</name>
<dbReference type="GO" id="GO:0016787">
    <property type="term" value="F:hydrolase activity"/>
    <property type="evidence" value="ECO:0007669"/>
    <property type="project" value="UniProtKB-KW"/>
</dbReference>
<evidence type="ECO:0000256" key="1">
    <source>
        <dbReference type="ARBA" id="ARBA00022801"/>
    </source>
</evidence>
<evidence type="ECO:0000313" key="5">
    <source>
        <dbReference type="EMBL" id="MBE1877308.1"/>
    </source>
</evidence>
<dbReference type="InterPro" id="IPR022742">
    <property type="entry name" value="Hydrolase_4"/>
</dbReference>
<keyword evidence="6" id="KW-1185">Reference proteome</keyword>
<protein>
    <submittedName>
        <fullName evidence="5">Alpha/beta hydrolase</fullName>
    </submittedName>
</protein>
<dbReference type="EMBL" id="JADAQT010000099">
    <property type="protein sequence ID" value="MBE1877308.1"/>
    <property type="molecule type" value="Genomic_DNA"/>
</dbReference>
<dbReference type="SUPFAM" id="SSF53474">
    <property type="entry name" value="alpha/beta-Hydrolases"/>
    <property type="match status" value="1"/>
</dbReference>
<keyword evidence="2" id="KW-0442">Lipid degradation</keyword>
<reference evidence="5 6" key="1">
    <citation type="submission" date="2020-10" db="EMBL/GenBank/DDBJ databases">
        <title>Myceligenerans pegani sp. nov., an endophytic actinomycete isolated from Peganum harmala L. in Xinjiang, China.</title>
        <authorList>
            <person name="Xin L."/>
        </authorList>
    </citation>
    <scope>NUCLEOTIDE SEQUENCE [LARGE SCALE GENOMIC DNA]</scope>
    <source>
        <strain evidence="5 6">TRM65318</strain>
    </source>
</reference>
<evidence type="ECO:0000256" key="3">
    <source>
        <dbReference type="ARBA" id="ARBA00023098"/>
    </source>
</evidence>
<evidence type="ECO:0000256" key="2">
    <source>
        <dbReference type="ARBA" id="ARBA00022963"/>
    </source>
</evidence>
<organism evidence="5 6">
    <name type="scientific">Myceligenerans pegani</name>
    <dbReference type="NCBI Taxonomy" id="2776917"/>
    <lineage>
        <taxon>Bacteria</taxon>
        <taxon>Bacillati</taxon>
        <taxon>Actinomycetota</taxon>
        <taxon>Actinomycetes</taxon>
        <taxon>Micrococcales</taxon>
        <taxon>Promicromonosporaceae</taxon>
        <taxon>Myceligenerans</taxon>
    </lineage>
</organism>
<dbReference type="PANTHER" id="PTHR10272">
    <property type="entry name" value="PLATELET-ACTIVATING FACTOR ACETYLHYDROLASE"/>
    <property type="match status" value="1"/>
</dbReference>
<dbReference type="PANTHER" id="PTHR10272:SF0">
    <property type="entry name" value="PLATELET-ACTIVATING FACTOR ACETYLHYDROLASE"/>
    <property type="match status" value="1"/>
</dbReference>
<evidence type="ECO:0000259" key="4">
    <source>
        <dbReference type="Pfam" id="PF12146"/>
    </source>
</evidence>
<dbReference type="RefSeq" id="WP_192863876.1">
    <property type="nucleotide sequence ID" value="NZ_JADAQT010000099.1"/>
</dbReference>
<evidence type="ECO:0000313" key="6">
    <source>
        <dbReference type="Proteomes" id="UP000625527"/>
    </source>
</evidence>
<proteinExistence type="predicted"/>
<dbReference type="Pfam" id="PF12146">
    <property type="entry name" value="Hydrolase_4"/>
    <property type="match status" value="1"/>
</dbReference>
<comment type="caution">
    <text evidence="5">The sequence shown here is derived from an EMBL/GenBank/DDBJ whole genome shotgun (WGS) entry which is preliminary data.</text>
</comment>
<dbReference type="InterPro" id="IPR029058">
    <property type="entry name" value="AB_hydrolase_fold"/>
</dbReference>
<accession>A0ABR9N0X7</accession>
<dbReference type="Gene3D" id="3.40.50.1820">
    <property type="entry name" value="alpha/beta hydrolase"/>
    <property type="match status" value="1"/>
</dbReference>
<keyword evidence="1 5" id="KW-0378">Hydrolase</keyword>